<evidence type="ECO:0000256" key="5">
    <source>
        <dbReference type="SAM" id="Phobius"/>
    </source>
</evidence>
<keyword evidence="5" id="KW-0812">Transmembrane</keyword>
<evidence type="ECO:0000259" key="7">
    <source>
        <dbReference type="Pfam" id="PF13193"/>
    </source>
</evidence>
<protein>
    <submittedName>
        <fullName evidence="9">Probable CoA ligase CCL7</fullName>
    </submittedName>
</protein>
<dbReference type="AlphaFoldDB" id="A0A9R0IPV1"/>
<dbReference type="RefSeq" id="XP_021853386.1">
    <property type="nucleotide sequence ID" value="XM_021997694.2"/>
</dbReference>
<keyword evidence="2 9" id="KW-0436">Ligase</keyword>
<evidence type="ECO:0000256" key="4">
    <source>
        <dbReference type="ARBA" id="ARBA00022840"/>
    </source>
</evidence>
<organism evidence="8 9">
    <name type="scientific">Spinacia oleracea</name>
    <name type="common">Spinach</name>
    <dbReference type="NCBI Taxonomy" id="3562"/>
    <lineage>
        <taxon>Eukaryota</taxon>
        <taxon>Viridiplantae</taxon>
        <taxon>Streptophyta</taxon>
        <taxon>Embryophyta</taxon>
        <taxon>Tracheophyta</taxon>
        <taxon>Spermatophyta</taxon>
        <taxon>Magnoliopsida</taxon>
        <taxon>eudicotyledons</taxon>
        <taxon>Gunneridae</taxon>
        <taxon>Pentapetalae</taxon>
        <taxon>Caryophyllales</taxon>
        <taxon>Chenopodiaceae</taxon>
        <taxon>Chenopodioideae</taxon>
        <taxon>Anserineae</taxon>
        <taxon>Spinacia</taxon>
    </lineage>
</organism>
<dbReference type="GO" id="GO:0016405">
    <property type="term" value="F:CoA-ligase activity"/>
    <property type="evidence" value="ECO:0000318"/>
    <property type="project" value="GO_Central"/>
</dbReference>
<feature type="transmembrane region" description="Helical" evidence="5">
    <location>
        <begin position="231"/>
        <end position="252"/>
    </location>
</feature>
<dbReference type="InterPro" id="IPR045851">
    <property type="entry name" value="AMP-bd_C_sf"/>
</dbReference>
<evidence type="ECO:0000256" key="3">
    <source>
        <dbReference type="ARBA" id="ARBA00022741"/>
    </source>
</evidence>
<proteinExistence type="inferred from homology"/>
<feature type="domain" description="AMP-dependent synthetase/ligase" evidence="6">
    <location>
        <begin position="35"/>
        <end position="400"/>
    </location>
</feature>
<dbReference type="Gene3D" id="3.30.300.30">
    <property type="match status" value="1"/>
</dbReference>
<evidence type="ECO:0000313" key="9">
    <source>
        <dbReference type="RefSeq" id="XP_021853386.1"/>
    </source>
</evidence>
<dbReference type="InterPro" id="IPR020845">
    <property type="entry name" value="AMP-binding_CS"/>
</dbReference>
<feature type="transmembrane region" description="Helical" evidence="5">
    <location>
        <begin position="90"/>
        <end position="113"/>
    </location>
</feature>
<dbReference type="PANTHER" id="PTHR24096:SF425">
    <property type="entry name" value="4-COUMARATE--COA LIGASE-LIKE 7"/>
    <property type="match status" value="1"/>
</dbReference>
<feature type="domain" description="AMP-binding enzyme C-terminal" evidence="7">
    <location>
        <begin position="451"/>
        <end position="526"/>
    </location>
</feature>
<dbReference type="GO" id="GO:0005524">
    <property type="term" value="F:ATP binding"/>
    <property type="evidence" value="ECO:0007669"/>
    <property type="project" value="UniProtKB-KW"/>
</dbReference>
<dbReference type="InterPro" id="IPR000873">
    <property type="entry name" value="AMP-dep_synth/lig_dom"/>
</dbReference>
<dbReference type="KEGG" id="soe:110792876"/>
<dbReference type="Gene3D" id="3.40.50.12780">
    <property type="entry name" value="N-terminal domain of ligase-like"/>
    <property type="match status" value="1"/>
</dbReference>
<name>A0A9R0IPV1_SPIOL</name>
<keyword evidence="8" id="KW-1185">Reference proteome</keyword>
<evidence type="ECO:0000256" key="2">
    <source>
        <dbReference type="ARBA" id="ARBA00022598"/>
    </source>
</evidence>
<dbReference type="InterPro" id="IPR025110">
    <property type="entry name" value="AMP-bd_C"/>
</dbReference>
<dbReference type="SUPFAM" id="SSF56801">
    <property type="entry name" value="Acetyl-CoA synthetase-like"/>
    <property type="match status" value="1"/>
</dbReference>
<evidence type="ECO:0000259" key="6">
    <source>
        <dbReference type="Pfam" id="PF00501"/>
    </source>
</evidence>
<dbReference type="InterPro" id="IPR042099">
    <property type="entry name" value="ANL_N_sf"/>
</dbReference>
<dbReference type="FunFam" id="3.40.50.12780:FF:000003">
    <property type="entry name" value="Long-chain-fatty-acid--CoA ligase FadD"/>
    <property type="match status" value="1"/>
</dbReference>
<keyword evidence="4" id="KW-0067">ATP-binding</keyword>
<reference evidence="9" key="2">
    <citation type="submission" date="2025-08" db="UniProtKB">
        <authorList>
            <consortium name="RefSeq"/>
        </authorList>
    </citation>
    <scope>IDENTIFICATION</scope>
    <source>
        <tissue evidence="9">Leaf</tissue>
    </source>
</reference>
<dbReference type="Pfam" id="PF00501">
    <property type="entry name" value="AMP-binding"/>
    <property type="match status" value="1"/>
</dbReference>
<keyword evidence="3" id="KW-0547">Nucleotide-binding</keyword>
<keyword evidence="5" id="KW-1133">Transmembrane helix</keyword>
<dbReference type="GeneID" id="110792876"/>
<dbReference type="PANTHER" id="PTHR24096">
    <property type="entry name" value="LONG-CHAIN-FATTY-ACID--COA LIGASE"/>
    <property type="match status" value="1"/>
</dbReference>
<dbReference type="Proteomes" id="UP000813463">
    <property type="component" value="Chromosome 2"/>
</dbReference>
<evidence type="ECO:0000313" key="8">
    <source>
        <dbReference type="Proteomes" id="UP000813463"/>
    </source>
</evidence>
<dbReference type="FunFam" id="3.30.300.30:FF:000007">
    <property type="entry name" value="4-coumarate--CoA ligase 2"/>
    <property type="match status" value="1"/>
</dbReference>
<dbReference type="Pfam" id="PF13193">
    <property type="entry name" value="AMP-binding_C"/>
    <property type="match status" value="1"/>
</dbReference>
<accession>A0A9R0IPV1</accession>
<reference evidence="8" key="1">
    <citation type="journal article" date="2021" name="Nat. Commun.">
        <title>Genomic analyses provide insights into spinach domestication and the genetic basis of agronomic traits.</title>
        <authorList>
            <person name="Cai X."/>
            <person name="Sun X."/>
            <person name="Xu C."/>
            <person name="Sun H."/>
            <person name="Wang X."/>
            <person name="Ge C."/>
            <person name="Zhang Z."/>
            <person name="Wang Q."/>
            <person name="Fei Z."/>
            <person name="Jiao C."/>
            <person name="Wang Q."/>
        </authorList>
    </citation>
    <scope>NUCLEOTIDE SEQUENCE [LARGE SCALE GENOMIC DNA]</scope>
    <source>
        <strain evidence="8">cv. Varoflay</strain>
    </source>
</reference>
<dbReference type="CDD" id="cd05904">
    <property type="entry name" value="4CL"/>
    <property type="match status" value="1"/>
</dbReference>
<gene>
    <name evidence="9" type="primary">LOC110792876</name>
</gene>
<dbReference type="OrthoDB" id="10253869at2759"/>
<dbReference type="PROSITE" id="PS00455">
    <property type="entry name" value="AMP_BINDING"/>
    <property type="match status" value="1"/>
</dbReference>
<keyword evidence="5" id="KW-0472">Membrane</keyword>
<sequence>MERSGYGRDGIYRSLRPKIIIPTNPNLSMVSFLFRNSSSYSEKPALIDSDSGETLNFSQLKSMVAKLSHGLTKLGIQKGHSVLILAPNSIQYPVIFLGVIAIGAIATTVNPIYTVSEIKKQVDDCKPKLVVTVPELWDKVKGLNMPALILGSKGKGVLNSSSKVVYFNDLVNGSAVDFPKVLIKQSDTAALLYSSGTTGVSKGVILTHGNFIAASLMMTSDQEFEGETDDVFLCVVPMFHVFGLAVILYGQLQKGSTVVSMAKFDFELMLKAIEKYRITRLWVVPPIMLALAKHDAVKKYDISSLKQIGSGAAPLGKEMMQKCSKTVPQAMIVQGYGMTETCGVISIEHPRLGGRHSGSTGMLVAGIEAQIIKVDTSKPLPPKQLGEIWVRGPNMMKGYFNNPQATKSTIDNQGWVHTGDLGYFDDEGQLYVVDRLKELIKYKGFQVAPAELEAVLNSHPEILDAAVIPYPDDEAGEVPIAFVVRSPQSTLKEEDIKKFVAEQVAPYKRLRKVTFLSAIPKSVSGKLLRRELIEKSRSKL</sequence>
<comment type="similarity">
    <text evidence="1">Belongs to the ATP-dependent AMP-binding enzyme family.</text>
</comment>
<evidence type="ECO:0000256" key="1">
    <source>
        <dbReference type="ARBA" id="ARBA00006432"/>
    </source>
</evidence>